<dbReference type="InterPro" id="IPR040999">
    <property type="entry name" value="Mak_N_cap"/>
</dbReference>
<dbReference type="Pfam" id="PF18085">
    <property type="entry name" value="Mak_N_cap"/>
    <property type="match status" value="1"/>
</dbReference>
<evidence type="ECO:0000256" key="3">
    <source>
        <dbReference type="ARBA" id="ARBA00022777"/>
    </source>
</evidence>
<evidence type="ECO:0000313" key="7">
    <source>
        <dbReference type="Proteomes" id="UP000244201"/>
    </source>
</evidence>
<keyword evidence="3" id="KW-0418">Kinase</keyword>
<proteinExistence type="predicted"/>
<keyword evidence="1" id="KW-0808">Transferase</keyword>
<keyword evidence="4" id="KW-0067">ATP-binding</keyword>
<protein>
    <submittedName>
        <fullName evidence="6">1,4-alpha-glucan branching protein</fullName>
    </submittedName>
</protein>
<evidence type="ECO:0000313" key="6">
    <source>
        <dbReference type="EMBL" id="AVZ76916.1"/>
    </source>
</evidence>
<name>A0A2R4TCR9_9ACTN</name>
<dbReference type="GO" id="GO:0016301">
    <property type="term" value="F:kinase activity"/>
    <property type="evidence" value="ECO:0007669"/>
    <property type="project" value="UniProtKB-KW"/>
</dbReference>
<sequence>MAVVHNTTLTPSKVELLARWLPRQSWYVGSGREPELTKVGGFRIDDPEGEVGIEFMVVTDGSGDQPMTYQVPLGYRGSPLAGADHALVGTTEHGVLGRRWIYDGTHDPVLVAQLFALIQGEAQPQDQNASDTLDATVTSFFAETGPTAVIRAMSVTNGSNGTNLLVRTTAATAGSGTRQDRELSIRVNRVLRAGQGDSAAHARQPVGYVAAGWLQPDGSRARGLFAVVHDATPEPKAGDPE</sequence>
<dbReference type="GeneID" id="55660804"/>
<feature type="domain" description="Maltokinase N-terminal cap" evidence="5">
    <location>
        <begin position="20"/>
        <end position="107"/>
    </location>
</feature>
<dbReference type="RefSeq" id="WP_108154206.1">
    <property type="nucleotide sequence ID" value="NZ_CP026304.1"/>
</dbReference>
<dbReference type="KEGG" id="slk:SLUN_36765"/>
<reference evidence="6 7" key="1">
    <citation type="submission" date="2018-01" db="EMBL/GenBank/DDBJ databases">
        <title>Complete genome sequence of Streptomyces lunaelactis MM109T, a Ferroverdin A producer isolated from cave moonmilk deposits.</title>
        <authorList>
            <person name="Naome A."/>
            <person name="Martinet L."/>
            <person name="Maciejewska M."/>
            <person name="Anderssen S."/>
            <person name="Adam D."/>
            <person name="Tenconi E."/>
            <person name="Deflandre B."/>
            <person name="Arguelles-Arias A."/>
            <person name="Calusinska M."/>
            <person name="Copieters W."/>
            <person name="Karim L."/>
            <person name="Hanikenne M."/>
            <person name="Baurain D."/>
            <person name="van Wezel G."/>
            <person name="Smargiasso N."/>
            <person name="de Pauw E."/>
            <person name="Delfosse P."/>
            <person name="Rigali S."/>
        </authorList>
    </citation>
    <scope>NUCLEOTIDE SEQUENCE [LARGE SCALE GENOMIC DNA]</scope>
    <source>
        <strain evidence="6 7">MM109</strain>
    </source>
</reference>
<dbReference type="Proteomes" id="UP000244201">
    <property type="component" value="Chromosome"/>
</dbReference>
<keyword evidence="7" id="KW-1185">Reference proteome</keyword>
<organism evidence="6 7">
    <name type="scientific">Streptomyces lunaelactis</name>
    <dbReference type="NCBI Taxonomy" id="1535768"/>
    <lineage>
        <taxon>Bacteria</taxon>
        <taxon>Bacillati</taxon>
        <taxon>Actinomycetota</taxon>
        <taxon>Actinomycetes</taxon>
        <taxon>Kitasatosporales</taxon>
        <taxon>Streptomycetaceae</taxon>
        <taxon>Streptomyces</taxon>
    </lineage>
</organism>
<dbReference type="GO" id="GO:0005524">
    <property type="term" value="F:ATP binding"/>
    <property type="evidence" value="ECO:0007669"/>
    <property type="project" value="UniProtKB-KW"/>
</dbReference>
<evidence type="ECO:0000259" key="5">
    <source>
        <dbReference type="Pfam" id="PF18085"/>
    </source>
</evidence>
<keyword evidence="2" id="KW-0547">Nucleotide-binding</keyword>
<evidence type="ECO:0000256" key="2">
    <source>
        <dbReference type="ARBA" id="ARBA00022741"/>
    </source>
</evidence>
<gene>
    <name evidence="6" type="ORF">SLUN_36765</name>
</gene>
<dbReference type="OrthoDB" id="3787729at2"/>
<evidence type="ECO:0000256" key="4">
    <source>
        <dbReference type="ARBA" id="ARBA00022840"/>
    </source>
</evidence>
<dbReference type="EMBL" id="CP026304">
    <property type="protein sequence ID" value="AVZ76916.1"/>
    <property type="molecule type" value="Genomic_DNA"/>
</dbReference>
<dbReference type="AlphaFoldDB" id="A0A2R4TCR9"/>
<evidence type="ECO:0000256" key="1">
    <source>
        <dbReference type="ARBA" id="ARBA00022679"/>
    </source>
</evidence>
<accession>A0A2R4TCR9</accession>